<evidence type="ECO:0000256" key="1">
    <source>
        <dbReference type="ARBA" id="ARBA00007782"/>
    </source>
</evidence>
<dbReference type="Gene3D" id="3.30.170.10">
    <property type="entry name" value="Cyclin-dependent kinase, regulatory subunit"/>
    <property type="match status" value="1"/>
</dbReference>
<dbReference type="Proteomes" id="UP000000600">
    <property type="component" value="Unassembled WGS sequence"/>
</dbReference>
<dbReference type="EMBL" id="CT868047">
    <property type="protein sequence ID" value="CAK66737.1"/>
    <property type="molecule type" value="Genomic_DNA"/>
</dbReference>
<dbReference type="OMA" id="KQKDNYP"/>
<dbReference type="PRINTS" id="PR00296">
    <property type="entry name" value="CYCLINKINASE"/>
</dbReference>
<organism evidence="5 6">
    <name type="scientific">Paramecium tetraurelia</name>
    <dbReference type="NCBI Taxonomy" id="5888"/>
    <lineage>
        <taxon>Eukaryota</taxon>
        <taxon>Sar</taxon>
        <taxon>Alveolata</taxon>
        <taxon>Ciliophora</taxon>
        <taxon>Intramacronucleata</taxon>
        <taxon>Oligohymenophorea</taxon>
        <taxon>Peniculida</taxon>
        <taxon>Parameciidae</taxon>
        <taxon>Paramecium</taxon>
    </lineage>
</organism>
<dbReference type="GO" id="GO:0000307">
    <property type="term" value="C:cyclin-dependent protein kinase holoenzyme complex"/>
    <property type="evidence" value="ECO:0000318"/>
    <property type="project" value="GO_Central"/>
</dbReference>
<dbReference type="OrthoDB" id="303739at2759"/>
<dbReference type="STRING" id="5888.A0C7H0"/>
<dbReference type="SUPFAM" id="SSF55637">
    <property type="entry name" value="Cell cycle regulatory proteins"/>
    <property type="match status" value="1"/>
</dbReference>
<dbReference type="GeneID" id="5019919"/>
<dbReference type="InParanoid" id="A0C7H0"/>
<dbReference type="HOGENOM" id="CLU_140546_2_0_1"/>
<dbReference type="GO" id="GO:0051301">
    <property type="term" value="P:cell division"/>
    <property type="evidence" value="ECO:0007669"/>
    <property type="project" value="UniProtKB-UniRule"/>
</dbReference>
<dbReference type="InterPro" id="IPR036858">
    <property type="entry name" value="Cyclin-dep_kinase_reg-sub_sf"/>
</dbReference>
<dbReference type="KEGG" id="ptm:GSPATT00035867001"/>
<dbReference type="PANTHER" id="PTHR23415">
    <property type="entry name" value="CYCLIN-DEPENDENT KINASES REGULATORY SUBUNIT/60S RIBOSOME SUBUNIT BIOGENESIS PROTEIN NIP7"/>
    <property type="match status" value="1"/>
</dbReference>
<dbReference type="eggNOG" id="KOG3484">
    <property type="taxonomic scope" value="Eukaryota"/>
</dbReference>
<name>A0C7H0_PARTE</name>
<dbReference type="AlphaFoldDB" id="A0C7H0"/>
<proteinExistence type="inferred from homology"/>
<keyword evidence="3 4" id="KW-0131">Cell cycle</keyword>
<evidence type="ECO:0000256" key="3">
    <source>
        <dbReference type="ARBA" id="ARBA00023306"/>
    </source>
</evidence>
<dbReference type="GO" id="GO:0019901">
    <property type="term" value="F:protein kinase binding"/>
    <property type="evidence" value="ECO:0000318"/>
    <property type="project" value="GO_Central"/>
</dbReference>
<dbReference type="GO" id="GO:0043130">
    <property type="term" value="F:ubiquitin binding"/>
    <property type="evidence" value="ECO:0000318"/>
    <property type="project" value="GO_Central"/>
</dbReference>
<comment type="function">
    <text evidence="4">Binds to the catalytic subunit of the cyclin dependent kinases and is essential for their biological function.</text>
</comment>
<comment type="similarity">
    <text evidence="1 4">Belongs to the CKS family.</text>
</comment>
<evidence type="ECO:0000256" key="2">
    <source>
        <dbReference type="ARBA" id="ARBA00022618"/>
    </source>
</evidence>
<gene>
    <name evidence="5" type="ORF">GSPATT00035867001</name>
</gene>
<protein>
    <recommendedName>
        <fullName evidence="4">Cyclin-dependent kinases regulatory subunit</fullName>
    </recommendedName>
</protein>
<evidence type="ECO:0000313" key="5">
    <source>
        <dbReference type="EMBL" id="CAK66737.1"/>
    </source>
</evidence>
<dbReference type="GO" id="GO:0042393">
    <property type="term" value="F:histone binding"/>
    <property type="evidence" value="ECO:0000318"/>
    <property type="project" value="GO_Central"/>
</dbReference>
<dbReference type="SMART" id="SM01084">
    <property type="entry name" value="CKS"/>
    <property type="match status" value="1"/>
</dbReference>
<dbReference type="GO" id="GO:0061575">
    <property type="term" value="F:cyclin-dependent protein serine/threonine kinase activator activity"/>
    <property type="evidence" value="ECO:0000318"/>
    <property type="project" value="GO_Central"/>
</dbReference>
<keyword evidence="2 4" id="KW-0132">Cell division</keyword>
<evidence type="ECO:0000256" key="4">
    <source>
        <dbReference type="RuleBase" id="RU311113"/>
    </source>
</evidence>
<dbReference type="GO" id="GO:0019005">
    <property type="term" value="C:SCF ubiquitin ligase complex"/>
    <property type="evidence" value="ECO:0000318"/>
    <property type="project" value="GO_Central"/>
</dbReference>
<keyword evidence="6" id="KW-1185">Reference proteome</keyword>
<dbReference type="GO" id="GO:0007346">
    <property type="term" value="P:regulation of mitotic cell cycle"/>
    <property type="evidence" value="ECO:0000318"/>
    <property type="project" value="GO_Central"/>
</dbReference>
<dbReference type="RefSeq" id="XP_001434134.1">
    <property type="nucleotide sequence ID" value="XM_001434097.1"/>
</dbReference>
<dbReference type="InterPro" id="IPR000789">
    <property type="entry name" value="Cyclin-dep_kinase_reg-sub"/>
</dbReference>
<dbReference type="Pfam" id="PF01111">
    <property type="entry name" value="CKS"/>
    <property type="match status" value="1"/>
</dbReference>
<evidence type="ECO:0000313" key="6">
    <source>
        <dbReference type="Proteomes" id="UP000000600"/>
    </source>
</evidence>
<sequence length="97" mass="11978">MEKNSQEKVLNVFENKQKDNYPLTNQISQDYEDDTHVYRIIRLGKESVKLMQDYKLLKEKEWRKLKVQQSRGWLHYAIFEKEPYVLLFKRKITKNKR</sequence>
<accession>A0C7H0</accession>
<reference evidence="5 6" key="1">
    <citation type="journal article" date="2006" name="Nature">
        <title>Global trends of whole-genome duplications revealed by the ciliate Paramecium tetraurelia.</title>
        <authorList>
            <consortium name="Genoscope"/>
            <person name="Aury J.-M."/>
            <person name="Jaillon O."/>
            <person name="Duret L."/>
            <person name="Noel B."/>
            <person name="Jubin C."/>
            <person name="Porcel B.M."/>
            <person name="Segurens B."/>
            <person name="Daubin V."/>
            <person name="Anthouard V."/>
            <person name="Aiach N."/>
            <person name="Arnaiz O."/>
            <person name="Billaut A."/>
            <person name="Beisson J."/>
            <person name="Blanc I."/>
            <person name="Bouhouche K."/>
            <person name="Camara F."/>
            <person name="Duharcourt S."/>
            <person name="Guigo R."/>
            <person name="Gogendeau D."/>
            <person name="Katinka M."/>
            <person name="Keller A.-M."/>
            <person name="Kissmehl R."/>
            <person name="Klotz C."/>
            <person name="Koll F."/>
            <person name="Le Moue A."/>
            <person name="Lepere C."/>
            <person name="Malinsky S."/>
            <person name="Nowacki M."/>
            <person name="Nowak J.K."/>
            <person name="Plattner H."/>
            <person name="Poulain J."/>
            <person name="Ruiz F."/>
            <person name="Serrano V."/>
            <person name="Zagulski M."/>
            <person name="Dessen P."/>
            <person name="Betermier M."/>
            <person name="Weissenbach J."/>
            <person name="Scarpelli C."/>
            <person name="Schachter V."/>
            <person name="Sperling L."/>
            <person name="Meyer E."/>
            <person name="Cohen J."/>
            <person name="Wincker P."/>
        </authorList>
    </citation>
    <scope>NUCLEOTIDE SEQUENCE [LARGE SCALE GENOMIC DNA]</scope>
    <source>
        <strain evidence="5 6">Stock d4-2</strain>
    </source>
</reference>